<evidence type="ECO:0000259" key="8">
    <source>
        <dbReference type="PROSITE" id="PS50928"/>
    </source>
</evidence>
<evidence type="ECO:0000256" key="2">
    <source>
        <dbReference type="ARBA" id="ARBA00022448"/>
    </source>
</evidence>
<organism evidence="9">
    <name type="scientific">marine metagenome</name>
    <dbReference type="NCBI Taxonomy" id="408172"/>
    <lineage>
        <taxon>unclassified sequences</taxon>
        <taxon>metagenomes</taxon>
        <taxon>ecological metagenomes</taxon>
    </lineage>
</organism>
<sequence length="195" mass="21265">SSIIGVTTGYFRGKFDFLVQRMVDAWMSFPDLVVVIVAVSVFGPGMWQVILVLSLLYGIAGSRIVRGAVLTVKENDYVHAAESVGVSTLRILLRHILPNIMAPIIVLFTTRLAAVILVEAGLSFLGLGVPPPAPSWGGMLSFEGRSYMFQAPWLAIMPGLAITIVVYNINMFGDAMRDLLDPRMRGSGLKQRLDV</sequence>
<comment type="subcellular location">
    <subcellularLocation>
        <location evidence="1">Cell membrane</location>
        <topology evidence="1">Multi-pass membrane protein</topology>
    </subcellularLocation>
</comment>
<feature type="non-terminal residue" evidence="9">
    <location>
        <position position="1"/>
    </location>
</feature>
<keyword evidence="6 7" id="KW-0472">Membrane</keyword>
<evidence type="ECO:0000256" key="3">
    <source>
        <dbReference type="ARBA" id="ARBA00022475"/>
    </source>
</evidence>
<evidence type="ECO:0000256" key="6">
    <source>
        <dbReference type="ARBA" id="ARBA00023136"/>
    </source>
</evidence>
<accession>A0A382JSE7</accession>
<dbReference type="PROSITE" id="PS50928">
    <property type="entry name" value="ABC_TM1"/>
    <property type="match status" value="1"/>
</dbReference>
<evidence type="ECO:0000256" key="1">
    <source>
        <dbReference type="ARBA" id="ARBA00004651"/>
    </source>
</evidence>
<proteinExistence type="predicted"/>
<dbReference type="PANTHER" id="PTHR43386">
    <property type="entry name" value="OLIGOPEPTIDE TRANSPORT SYSTEM PERMEASE PROTEIN APPC"/>
    <property type="match status" value="1"/>
</dbReference>
<feature type="domain" description="ABC transmembrane type-1" evidence="8">
    <location>
        <begin position="1"/>
        <end position="173"/>
    </location>
</feature>
<feature type="transmembrane region" description="Helical" evidence="7">
    <location>
        <begin position="147"/>
        <end position="169"/>
    </location>
</feature>
<dbReference type="Pfam" id="PF00528">
    <property type="entry name" value="BPD_transp_1"/>
    <property type="match status" value="1"/>
</dbReference>
<gene>
    <name evidence="9" type="ORF">METZ01_LOCUS267632</name>
</gene>
<keyword evidence="4 7" id="KW-0812">Transmembrane</keyword>
<feature type="transmembrane region" description="Helical" evidence="7">
    <location>
        <begin position="100"/>
        <end position="127"/>
    </location>
</feature>
<dbReference type="InterPro" id="IPR050366">
    <property type="entry name" value="BP-dependent_transpt_permease"/>
</dbReference>
<dbReference type="AlphaFoldDB" id="A0A382JSE7"/>
<dbReference type="PANTHER" id="PTHR43386:SF1">
    <property type="entry name" value="D,D-DIPEPTIDE TRANSPORT SYSTEM PERMEASE PROTEIN DDPC-RELATED"/>
    <property type="match status" value="1"/>
</dbReference>
<name>A0A382JSE7_9ZZZZ</name>
<keyword evidence="3" id="KW-1003">Cell membrane</keyword>
<reference evidence="9" key="1">
    <citation type="submission" date="2018-05" db="EMBL/GenBank/DDBJ databases">
        <authorList>
            <person name="Lanie J.A."/>
            <person name="Ng W.-L."/>
            <person name="Kazmierczak K.M."/>
            <person name="Andrzejewski T.M."/>
            <person name="Davidsen T.M."/>
            <person name="Wayne K.J."/>
            <person name="Tettelin H."/>
            <person name="Glass J.I."/>
            <person name="Rusch D."/>
            <person name="Podicherti R."/>
            <person name="Tsui H.-C.T."/>
            <person name="Winkler M.E."/>
        </authorList>
    </citation>
    <scope>NUCLEOTIDE SEQUENCE</scope>
</reference>
<dbReference type="EMBL" id="UINC01076018">
    <property type="protein sequence ID" value="SVC14778.1"/>
    <property type="molecule type" value="Genomic_DNA"/>
</dbReference>
<keyword evidence="5 7" id="KW-1133">Transmembrane helix</keyword>
<dbReference type="CDD" id="cd06261">
    <property type="entry name" value="TM_PBP2"/>
    <property type="match status" value="1"/>
</dbReference>
<evidence type="ECO:0000256" key="5">
    <source>
        <dbReference type="ARBA" id="ARBA00022989"/>
    </source>
</evidence>
<dbReference type="InterPro" id="IPR000515">
    <property type="entry name" value="MetI-like"/>
</dbReference>
<evidence type="ECO:0000313" key="9">
    <source>
        <dbReference type="EMBL" id="SVC14778.1"/>
    </source>
</evidence>
<dbReference type="GO" id="GO:0005886">
    <property type="term" value="C:plasma membrane"/>
    <property type="evidence" value="ECO:0007669"/>
    <property type="project" value="UniProtKB-SubCell"/>
</dbReference>
<dbReference type="Gene3D" id="1.10.3720.10">
    <property type="entry name" value="MetI-like"/>
    <property type="match status" value="1"/>
</dbReference>
<keyword evidence="2" id="KW-0813">Transport</keyword>
<dbReference type="GO" id="GO:0055085">
    <property type="term" value="P:transmembrane transport"/>
    <property type="evidence" value="ECO:0007669"/>
    <property type="project" value="InterPro"/>
</dbReference>
<feature type="transmembrane region" description="Helical" evidence="7">
    <location>
        <begin position="32"/>
        <end position="57"/>
    </location>
</feature>
<dbReference type="SUPFAM" id="SSF161098">
    <property type="entry name" value="MetI-like"/>
    <property type="match status" value="1"/>
</dbReference>
<evidence type="ECO:0000256" key="4">
    <source>
        <dbReference type="ARBA" id="ARBA00022692"/>
    </source>
</evidence>
<dbReference type="InterPro" id="IPR035906">
    <property type="entry name" value="MetI-like_sf"/>
</dbReference>
<protein>
    <recommendedName>
        <fullName evidence="8">ABC transmembrane type-1 domain-containing protein</fullName>
    </recommendedName>
</protein>
<evidence type="ECO:0000256" key="7">
    <source>
        <dbReference type="SAM" id="Phobius"/>
    </source>
</evidence>